<feature type="compositionally biased region" description="Polar residues" evidence="1">
    <location>
        <begin position="297"/>
        <end position="313"/>
    </location>
</feature>
<reference evidence="3" key="1">
    <citation type="submission" date="2025-08" db="UniProtKB">
        <authorList>
            <consortium name="RefSeq"/>
        </authorList>
    </citation>
    <scope>IDENTIFICATION</scope>
    <source>
        <tissue evidence="3">Ear skin</tissue>
    </source>
</reference>
<evidence type="ECO:0000313" key="2">
    <source>
        <dbReference type="Proteomes" id="UP000694856"/>
    </source>
</evidence>
<dbReference type="RefSeq" id="XP_032346263.1">
    <property type="nucleotide sequence ID" value="XM_032490372.1"/>
</dbReference>
<dbReference type="AlphaFoldDB" id="A0A8B8TWG0"/>
<protein>
    <submittedName>
        <fullName evidence="3">Uncharacterized protein LOC106729144</fullName>
    </submittedName>
</protein>
<evidence type="ECO:0000313" key="3">
    <source>
        <dbReference type="RefSeq" id="XP_032346263.1"/>
    </source>
</evidence>
<feature type="region of interest" description="Disordered" evidence="1">
    <location>
        <begin position="136"/>
        <end position="177"/>
    </location>
</feature>
<feature type="region of interest" description="Disordered" evidence="1">
    <location>
        <begin position="1"/>
        <end position="27"/>
    </location>
</feature>
<dbReference type="GeneID" id="106729144"/>
<dbReference type="Proteomes" id="UP000694856">
    <property type="component" value="Chromosome 10"/>
</dbReference>
<accession>A0A8B8TWG0</accession>
<dbReference type="KEGG" id="cfr:106729144"/>
<organism evidence="2 3">
    <name type="scientific">Camelus ferus</name>
    <name type="common">Wild bactrian camel</name>
    <name type="synonym">Camelus bactrianus ferus</name>
    <dbReference type="NCBI Taxonomy" id="419612"/>
    <lineage>
        <taxon>Eukaryota</taxon>
        <taxon>Metazoa</taxon>
        <taxon>Chordata</taxon>
        <taxon>Craniata</taxon>
        <taxon>Vertebrata</taxon>
        <taxon>Euteleostomi</taxon>
        <taxon>Mammalia</taxon>
        <taxon>Eutheria</taxon>
        <taxon>Laurasiatheria</taxon>
        <taxon>Artiodactyla</taxon>
        <taxon>Tylopoda</taxon>
        <taxon>Camelidae</taxon>
        <taxon>Camelus</taxon>
    </lineage>
</organism>
<sequence length="333" mass="35657">MPMLLMPGPDGTPTHPAASLDRPATASPCLSAPAQQLAWASSPLLAPGSSQPPPPPGAELQGCREWSVSGGEREPRPTCPGCRPPQQHLPLRPDRPPSCLHGANSTLLALWHSSTQWRLWILLFCSIGHGEAGDHPGVRMGRNNSQIRTEGAGLPGLQGGRSHPAPPPPHLGLQACPHHEAPQWTHGKMLTSGSTESPTIQVCCAKSPGSSQASVGSRRCSPKPRASERRGPGAGRRREQQGRRGPCVLRWPPLGPHRPLTRRRLTERPLHTPEAGCPRHNLGPRSAAVSLELRGQAQATQRHLPSGPGATTRNVHHPRATMLLASQRQEPRV</sequence>
<feature type="region of interest" description="Disordered" evidence="1">
    <location>
        <begin position="295"/>
        <end position="316"/>
    </location>
</feature>
<keyword evidence="2" id="KW-1185">Reference proteome</keyword>
<feature type="region of interest" description="Disordered" evidence="1">
    <location>
        <begin position="40"/>
        <end position="94"/>
    </location>
</feature>
<feature type="region of interest" description="Disordered" evidence="1">
    <location>
        <begin position="200"/>
        <end position="283"/>
    </location>
</feature>
<feature type="compositionally biased region" description="Low complexity" evidence="1">
    <location>
        <begin position="40"/>
        <end position="49"/>
    </location>
</feature>
<name>A0A8B8TWG0_CAMFR</name>
<evidence type="ECO:0000256" key="1">
    <source>
        <dbReference type="SAM" id="MobiDB-lite"/>
    </source>
</evidence>
<feature type="compositionally biased region" description="Basic and acidic residues" evidence="1">
    <location>
        <begin position="225"/>
        <end position="242"/>
    </location>
</feature>
<gene>
    <name evidence="3" type="primary">LOC106729144</name>
</gene>
<proteinExistence type="predicted"/>